<dbReference type="RefSeq" id="WP_161008135.1">
    <property type="nucleotide sequence ID" value="NZ_WWCN01000012.1"/>
</dbReference>
<evidence type="ECO:0000313" key="1">
    <source>
        <dbReference type="EMBL" id="MYM24668.1"/>
    </source>
</evidence>
<dbReference type="Gene3D" id="3.40.50.12780">
    <property type="entry name" value="N-terminal domain of ligase-like"/>
    <property type="match status" value="1"/>
</dbReference>
<dbReference type="GO" id="GO:0016874">
    <property type="term" value="F:ligase activity"/>
    <property type="evidence" value="ECO:0007669"/>
    <property type="project" value="UniProtKB-KW"/>
</dbReference>
<evidence type="ECO:0000313" key="2">
    <source>
        <dbReference type="Proteomes" id="UP000479335"/>
    </source>
</evidence>
<protein>
    <submittedName>
        <fullName evidence="1">Phenylacetate--CoA ligase family protein</fullName>
    </submittedName>
</protein>
<dbReference type="EMBL" id="WWCN01000012">
    <property type="protein sequence ID" value="MYM24668.1"/>
    <property type="molecule type" value="Genomic_DNA"/>
</dbReference>
<reference evidence="1 2" key="1">
    <citation type="submission" date="2019-12" db="EMBL/GenBank/DDBJ databases">
        <title>Novel species isolated from a subtropical stream in China.</title>
        <authorList>
            <person name="Lu H."/>
        </authorList>
    </citation>
    <scope>NUCLEOTIDE SEQUENCE [LARGE SCALE GENOMIC DNA]</scope>
    <source>
        <strain evidence="1 2">FT135W</strain>
    </source>
</reference>
<organism evidence="1 2">
    <name type="scientific">Duganella flavida</name>
    <dbReference type="NCBI Taxonomy" id="2692175"/>
    <lineage>
        <taxon>Bacteria</taxon>
        <taxon>Pseudomonadati</taxon>
        <taxon>Pseudomonadota</taxon>
        <taxon>Betaproteobacteria</taxon>
        <taxon>Burkholderiales</taxon>
        <taxon>Oxalobacteraceae</taxon>
        <taxon>Telluria group</taxon>
        <taxon>Duganella</taxon>
    </lineage>
</organism>
<dbReference type="Proteomes" id="UP000479335">
    <property type="component" value="Unassembled WGS sequence"/>
</dbReference>
<keyword evidence="1" id="KW-0436">Ligase</keyword>
<proteinExistence type="predicted"/>
<dbReference type="PANTHER" id="PTHR36932">
    <property type="entry name" value="CAPSULAR POLYSACCHARIDE BIOSYNTHESIS PROTEIN"/>
    <property type="match status" value="1"/>
</dbReference>
<dbReference type="InterPro" id="IPR042099">
    <property type="entry name" value="ANL_N_sf"/>
</dbReference>
<name>A0A6L8KEP3_9BURK</name>
<comment type="caution">
    <text evidence="1">The sequence shown here is derived from an EMBL/GenBank/DDBJ whole genome shotgun (WGS) entry which is preliminary data.</text>
</comment>
<dbReference type="SUPFAM" id="SSF56801">
    <property type="entry name" value="Acetyl-CoA synthetase-like"/>
    <property type="match status" value="1"/>
</dbReference>
<dbReference type="AlphaFoldDB" id="A0A6L8KEP3"/>
<dbReference type="InterPro" id="IPR053158">
    <property type="entry name" value="CapK_Type1_Caps_Biosynth"/>
</dbReference>
<keyword evidence="2" id="KW-1185">Reference proteome</keyword>
<dbReference type="PANTHER" id="PTHR36932:SF1">
    <property type="entry name" value="CAPSULAR POLYSACCHARIDE BIOSYNTHESIS PROTEIN"/>
    <property type="match status" value="1"/>
</dbReference>
<gene>
    <name evidence="1" type="ORF">GTP46_18690</name>
</gene>
<accession>A0A6L8KEP3</accession>
<sequence>MWGVAGIQGYRKQVATFERFGLEDIQRWQQSELTQLTRQALAYVPFYRQRRHLLQNVESANLETWPILQKADVISGGKDFYSENVFLRSFTATSGSTGSPMTIIRTPRSTAYERALIERQLRWAGWSRGDRRVWLRGDDIIPLQHWTGPFWRHNVAEQMLVCSSFHLRDDTIEHYLRAITEFDPVIIQAYPSSIACVARWLLANGKRYLGRKLRGIVTSSETLSDGVRRDIVAAFGVAVFDWYGQAERVSSIGTCSEGTYHVMEDSGFVEFSPQNNGTAMVISTGFGNAAMPLIRYYTGDAVVPKAPGFRCGCGSQFRALEKIVGRETDKIVTSDGREHVMLDFIFDYLSGLKEGQIVQQGLDDICINVVLHPGYTLDDVEPAVTRARQRFGAHVTVQLRLLDYIPRTSAGKFRLIVDQRKPNTASLEAIE</sequence>